<evidence type="ECO:0000256" key="3">
    <source>
        <dbReference type="ARBA" id="ARBA00022840"/>
    </source>
</evidence>
<gene>
    <name evidence="6" type="ORF">STCU_05247</name>
</gene>
<dbReference type="PRINTS" id="PR00473">
    <property type="entry name" value="GALCTOKINASE"/>
</dbReference>
<dbReference type="GO" id="GO:0005829">
    <property type="term" value="C:cytosol"/>
    <property type="evidence" value="ECO:0007669"/>
    <property type="project" value="TreeGrafter"/>
</dbReference>
<evidence type="ECO:0000259" key="5">
    <source>
        <dbReference type="Pfam" id="PF10509"/>
    </source>
</evidence>
<dbReference type="InterPro" id="IPR006204">
    <property type="entry name" value="GHMP_kinase_N_dom"/>
</dbReference>
<reference evidence="6 7" key="1">
    <citation type="journal article" date="2013" name="PLoS ONE">
        <title>Predicting the Proteins of Angomonas deanei, Strigomonas culicis and Their Respective Endosymbionts Reveals New Aspects of the Trypanosomatidae Family.</title>
        <authorList>
            <person name="Motta M.C."/>
            <person name="Martins A.C."/>
            <person name="de Souza S.S."/>
            <person name="Catta-Preta C.M."/>
            <person name="Silva R."/>
            <person name="Klein C.C."/>
            <person name="de Almeida L.G."/>
            <person name="de Lima Cunha O."/>
            <person name="Ciapina L.P."/>
            <person name="Brocchi M."/>
            <person name="Colabardini A.C."/>
            <person name="de Araujo Lima B."/>
            <person name="Machado C.R."/>
            <person name="de Almeida Soares C.M."/>
            <person name="Probst C.M."/>
            <person name="de Menezes C.B."/>
            <person name="Thompson C.E."/>
            <person name="Bartholomeu D.C."/>
            <person name="Gradia D.F."/>
            <person name="Pavoni D.P."/>
            <person name="Grisard E.C."/>
            <person name="Fantinatti-Garboggini F."/>
            <person name="Marchini F.K."/>
            <person name="Rodrigues-Luiz G.F."/>
            <person name="Wagner G."/>
            <person name="Goldman G.H."/>
            <person name="Fietto J.L."/>
            <person name="Elias M.C."/>
            <person name="Goldman M.H."/>
            <person name="Sagot M.F."/>
            <person name="Pereira M."/>
            <person name="Stoco P.H."/>
            <person name="de Mendonca-Neto R.P."/>
            <person name="Teixeira S.M."/>
            <person name="Maciel T.E."/>
            <person name="de Oliveira Mendes T.A."/>
            <person name="Urmenyi T.P."/>
            <person name="de Souza W."/>
            <person name="Schenkman S."/>
            <person name="de Vasconcelos A.T."/>
        </authorList>
    </citation>
    <scope>NUCLEOTIDE SEQUENCE [LARGE SCALE GENOMIC DNA]</scope>
</reference>
<name>S9UH04_9TRYP</name>
<keyword evidence="6" id="KW-0418">Kinase</keyword>
<evidence type="ECO:0000259" key="4">
    <source>
        <dbReference type="Pfam" id="PF00288"/>
    </source>
</evidence>
<dbReference type="Proteomes" id="UP000015354">
    <property type="component" value="Unassembled WGS sequence"/>
</dbReference>
<dbReference type="PANTHER" id="PTHR10457">
    <property type="entry name" value="MEVALONATE KINASE/GALACTOKINASE"/>
    <property type="match status" value="1"/>
</dbReference>
<dbReference type="InterPro" id="IPR019539">
    <property type="entry name" value="GalKase_N"/>
</dbReference>
<sequence>MPAEGFPDSRIDQMLGELQPLFIKQFGVKKPADVEWLLYSFAPGRINLIGEHVDYMGGFVCPAAVPDGTHIVAGRLRSAEEPPPGLRFFVTYAQEHFDVPSLPVLSERGLKTWQKYIVGAITLRLAYLGLSLDAPELRGVCFVIHGTVPVGAGLSASASFGVALLCALNSVLTEDYRRARTTRLRTHRLVPLISLKERLLIAQQARQIEAEFCGTEVGMMGHFNAALAEANKFMVIDCTKWTYQTCGMDTISGHGYGWLLVDSMIRHDLMGDTQTVFNEVRRDQEMAQKRIAANLFKGSPFTFRSWCAHRSSTPRTATW</sequence>
<organism evidence="6 7">
    <name type="scientific">Strigomonas culicis</name>
    <dbReference type="NCBI Taxonomy" id="28005"/>
    <lineage>
        <taxon>Eukaryota</taxon>
        <taxon>Discoba</taxon>
        <taxon>Euglenozoa</taxon>
        <taxon>Kinetoplastea</taxon>
        <taxon>Metakinetoplastina</taxon>
        <taxon>Trypanosomatida</taxon>
        <taxon>Trypanosomatidae</taxon>
        <taxon>Strigomonadinae</taxon>
        <taxon>Strigomonas</taxon>
    </lineage>
</organism>
<keyword evidence="3" id="KW-0067">ATP-binding</keyword>
<dbReference type="OrthoDB" id="275179at2759"/>
<dbReference type="AlphaFoldDB" id="S9UH04"/>
<dbReference type="Pfam" id="PF00288">
    <property type="entry name" value="GHMP_kinases_N"/>
    <property type="match status" value="1"/>
</dbReference>
<evidence type="ECO:0000313" key="7">
    <source>
        <dbReference type="Proteomes" id="UP000015354"/>
    </source>
</evidence>
<dbReference type="PANTHER" id="PTHR10457:SF7">
    <property type="entry name" value="GALACTOKINASE-RELATED"/>
    <property type="match status" value="1"/>
</dbReference>
<dbReference type="Pfam" id="PF10509">
    <property type="entry name" value="GalKase_gal_bdg"/>
    <property type="match status" value="1"/>
</dbReference>
<keyword evidence="6" id="KW-0808">Transferase</keyword>
<keyword evidence="7" id="KW-1185">Reference proteome</keyword>
<dbReference type="InterPro" id="IPR014721">
    <property type="entry name" value="Ribsml_uS5_D2-typ_fold_subgr"/>
</dbReference>
<dbReference type="GO" id="GO:0006012">
    <property type="term" value="P:galactose metabolic process"/>
    <property type="evidence" value="ECO:0007669"/>
    <property type="project" value="InterPro"/>
</dbReference>
<comment type="similarity">
    <text evidence="1">Belongs to the GHMP kinase family. GalK subfamily.</text>
</comment>
<dbReference type="PRINTS" id="PR00959">
    <property type="entry name" value="MEVGALKINASE"/>
</dbReference>
<dbReference type="EMBL" id="ATMH01005247">
    <property type="protein sequence ID" value="EPY28208.1"/>
    <property type="molecule type" value="Genomic_DNA"/>
</dbReference>
<comment type="caution">
    <text evidence="6">The sequence shown here is derived from an EMBL/GenBank/DDBJ whole genome shotgun (WGS) entry which is preliminary data.</text>
</comment>
<evidence type="ECO:0000313" key="6">
    <source>
        <dbReference type="EMBL" id="EPY28208.1"/>
    </source>
</evidence>
<dbReference type="GO" id="GO:0005524">
    <property type="term" value="F:ATP binding"/>
    <property type="evidence" value="ECO:0007669"/>
    <property type="project" value="UniProtKB-KW"/>
</dbReference>
<dbReference type="Gene3D" id="3.30.230.10">
    <property type="match status" value="1"/>
</dbReference>
<evidence type="ECO:0000256" key="1">
    <source>
        <dbReference type="ARBA" id="ARBA00006566"/>
    </source>
</evidence>
<protein>
    <submittedName>
        <fullName evidence="6">Galactokinase</fullName>
    </submittedName>
</protein>
<feature type="domain" description="Galactokinase N-terminal" evidence="5">
    <location>
        <begin position="22"/>
        <end position="74"/>
    </location>
</feature>
<accession>S9UH04</accession>
<dbReference type="InterPro" id="IPR020568">
    <property type="entry name" value="Ribosomal_Su5_D2-typ_SF"/>
</dbReference>
<dbReference type="SUPFAM" id="SSF54211">
    <property type="entry name" value="Ribosomal protein S5 domain 2-like"/>
    <property type="match status" value="1"/>
</dbReference>
<feature type="domain" description="GHMP kinase N-terminal" evidence="4">
    <location>
        <begin position="116"/>
        <end position="182"/>
    </location>
</feature>
<dbReference type="GO" id="GO:0004335">
    <property type="term" value="F:galactokinase activity"/>
    <property type="evidence" value="ECO:0007669"/>
    <property type="project" value="InterPro"/>
</dbReference>
<proteinExistence type="inferred from homology"/>
<dbReference type="InterPro" id="IPR000705">
    <property type="entry name" value="Galactokinase"/>
</dbReference>
<dbReference type="PROSITE" id="PS00106">
    <property type="entry name" value="GALACTOKINASE"/>
    <property type="match status" value="1"/>
</dbReference>
<dbReference type="InterPro" id="IPR019741">
    <property type="entry name" value="Galactokinase_CS"/>
</dbReference>
<keyword evidence="2" id="KW-0547">Nucleotide-binding</keyword>
<evidence type="ECO:0000256" key="2">
    <source>
        <dbReference type="ARBA" id="ARBA00022741"/>
    </source>
</evidence>